<protein>
    <submittedName>
        <fullName evidence="1">Uncharacterized protein</fullName>
    </submittedName>
</protein>
<dbReference type="EMBL" id="BAAAHQ010000001">
    <property type="protein sequence ID" value="GAA0913023.1"/>
    <property type="molecule type" value="Genomic_DNA"/>
</dbReference>
<accession>A0ABP3Z1D5</accession>
<dbReference type="RefSeq" id="WP_343947948.1">
    <property type="nucleotide sequence ID" value="NZ_BAAAHQ010000001.1"/>
</dbReference>
<name>A0ABP3Z1D5_9ACTN</name>
<sequence>MTPLEERLKAALDARAQTFDADPNAWTRVRRRIAPRARWKRWAPAALPVALIAALAPFLLGGGQPGNPATDPQAVYDRLMKDKTPTGEVLKVEEAPLRLWTAKGAQGRPELCFLTWHDGGNPYGACDSAVITGAMAVRGVGAIQTGNEAEILDFGLARTTAVRGEATTKDGRTLPVKLHRGQGRPGPIWTLRHRSRDQVTAVRFFDADGGQAGFIYTKSGFAATQQPTGAELSAAEGVSIRPYRVAGAPLPEGDSLQWTRGGRVIGMLPSDPKLQFGNQPVQIFVDDGLVAGAVRKDIAKVEVVIDGRTVVLTASPDPWKWGVGLLAPVLTGLDDTAVITETAAFDAKGTELWRKRHPGLPNMEPTEPIGRAVTVPGTEDFSFGPVRLWMAKSPTAEPGDKLRLCSSGGVTDEGRELQQCISLINPMSPDEVESTAVSYLPGPGAIVEFGLSRDYAAAAFVSEDGTRHPVRFLTLEGAPAPIWYSRRPLAADLAVFVYRKRGHQLEEVSDAHLCGQSDTPARPAQSMPSGLVFDMSKHCLRVWKNGEEQGTDIRAVPGQKLRDSLGEERPVKWHHVGDRWYGVALPGTVRIELKVDNGETLRAQAVPDRLDQDVALFEGAVTGPMARKRAQNWDRTLTGYSADGKVLWTHRESADQSRR</sequence>
<reference evidence="2" key="1">
    <citation type="journal article" date="2019" name="Int. J. Syst. Evol. Microbiol.">
        <title>The Global Catalogue of Microorganisms (GCM) 10K type strain sequencing project: providing services to taxonomists for standard genome sequencing and annotation.</title>
        <authorList>
            <consortium name="The Broad Institute Genomics Platform"/>
            <consortium name="The Broad Institute Genome Sequencing Center for Infectious Disease"/>
            <person name="Wu L."/>
            <person name="Ma J."/>
        </authorList>
    </citation>
    <scope>NUCLEOTIDE SEQUENCE [LARGE SCALE GENOMIC DNA]</scope>
    <source>
        <strain evidence="2">JCM 11136</strain>
    </source>
</reference>
<comment type="caution">
    <text evidence="1">The sequence shown here is derived from an EMBL/GenBank/DDBJ whole genome shotgun (WGS) entry which is preliminary data.</text>
</comment>
<organism evidence="1 2">
    <name type="scientific">Nonomuraea longicatena</name>
    <dbReference type="NCBI Taxonomy" id="83682"/>
    <lineage>
        <taxon>Bacteria</taxon>
        <taxon>Bacillati</taxon>
        <taxon>Actinomycetota</taxon>
        <taxon>Actinomycetes</taxon>
        <taxon>Streptosporangiales</taxon>
        <taxon>Streptosporangiaceae</taxon>
        <taxon>Nonomuraea</taxon>
    </lineage>
</organism>
<gene>
    <name evidence="1" type="ORF">GCM10009560_04550</name>
</gene>
<evidence type="ECO:0000313" key="1">
    <source>
        <dbReference type="EMBL" id="GAA0913023.1"/>
    </source>
</evidence>
<keyword evidence="2" id="KW-1185">Reference proteome</keyword>
<proteinExistence type="predicted"/>
<dbReference type="Proteomes" id="UP001501578">
    <property type="component" value="Unassembled WGS sequence"/>
</dbReference>
<evidence type="ECO:0000313" key="2">
    <source>
        <dbReference type="Proteomes" id="UP001501578"/>
    </source>
</evidence>